<evidence type="ECO:0000313" key="7">
    <source>
        <dbReference type="Proteomes" id="UP000708208"/>
    </source>
</evidence>
<organism evidence="6 7">
    <name type="scientific">Allacma fusca</name>
    <dbReference type="NCBI Taxonomy" id="39272"/>
    <lineage>
        <taxon>Eukaryota</taxon>
        <taxon>Metazoa</taxon>
        <taxon>Ecdysozoa</taxon>
        <taxon>Arthropoda</taxon>
        <taxon>Hexapoda</taxon>
        <taxon>Collembola</taxon>
        <taxon>Symphypleona</taxon>
        <taxon>Sminthuridae</taxon>
        <taxon>Allacma</taxon>
    </lineage>
</organism>
<name>A0A8J2LLY8_9HEXA</name>
<evidence type="ECO:0000313" key="6">
    <source>
        <dbReference type="EMBL" id="CAG7833756.1"/>
    </source>
</evidence>
<keyword evidence="2" id="KW-0963">Cytoplasm</keyword>
<dbReference type="InterPro" id="IPR000938">
    <property type="entry name" value="CAP-Gly_domain"/>
</dbReference>
<reference evidence="6" key="1">
    <citation type="submission" date="2021-06" db="EMBL/GenBank/DDBJ databases">
        <authorList>
            <person name="Hodson N. C."/>
            <person name="Mongue J. A."/>
            <person name="Jaron S. K."/>
        </authorList>
    </citation>
    <scope>NUCLEOTIDE SEQUENCE</scope>
</reference>
<dbReference type="GO" id="GO:0005829">
    <property type="term" value="C:cytosol"/>
    <property type="evidence" value="ECO:0007669"/>
    <property type="project" value="UniProtKB-ARBA"/>
</dbReference>
<dbReference type="AlphaFoldDB" id="A0A8J2LLY8"/>
<dbReference type="FunFam" id="2.30.30.190:FF:000013">
    <property type="entry name" value="Tubulin-folding cofactor B"/>
    <property type="match status" value="1"/>
</dbReference>
<proteinExistence type="inferred from homology"/>
<dbReference type="GO" id="GO:0005938">
    <property type="term" value="C:cell cortex"/>
    <property type="evidence" value="ECO:0007669"/>
    <property type="project" value="TreeGrafter"/>
</dbReference>
<dbReference type="Pfam" id="PF14560">
    <property type="entry name" value="Ubiquitin_2"/>
    <property type="match status" value="1"/>
</dbReference>
<dbReference type="GO" id="GO:0005634">
    <property type="term" value="C:nucleus"/>
    <property type="evidence" value="ECO:0007669"/>
    <property type="project" value="TreeGrafter"/>
</dbReference>
<dbReference type="Pfam" id="PF01302">
    <property type="entry name" value="CAP_GLY"/>
    <property type="match status" value="1"/>
</dbReference>
<comment type="subcellular location">
    <subcellularLocation>
        <location evidence="1">Cytoplasm</location>
    </subcellularLocation>
</comment>
<comment type="similarity">
    <text evidence="4">Belongs to the TBCB family.</text>
</comment>
<keyword evidence="3" id="KW-0143">Chaperone</keyword>
<dbReference type="GO" id="GO:0007021">
    <property type="term" value="P:tubulin complex assembly"/>
    <property type="evidence" value="ECO:0007669"/>
    <property type="project" value="InterPro"/>
</dbReference>
<protein>
    <recommendedName>
        <fullName evidence="5">CAP-Gly domain-containing protein</fullName>
    </recommendedName>
</protein>
<dbReference type="OrthoDB" id="5295208at2759"/>
<evidence type="ECO:0000259" key="5">
    <source>
        <dbReference type="PROSITE" id="PS50245"/>
    </source>
</evidence>
<dbReference type="GO" id="GO:0007023">
    <property type="term" value="P:post-chaperonin tubulin folding pathway"/>
    <property type="evidence" value="ECO:0007669"/>
    <property type="project" value="InterPro"/>
</dbReference>
<evidence type="ECO:0000256" key="3">
    <source>
        <dbReference type="ARBA" id="ARBA00023186"/>
    </source>
</evidence>
<gene>
    <name evidence="6" type="ORF">AFUS01_LOCUS43338</name>
</gene>
<dbReference type="SMART" id="SM01052">
    <property type="entry name" value="CAP_GLY"/>
    <property type="match status" value="1"/>
</dbReference>
<dbReference type="PROSITE" id="PS00845">
    <property type="entry name" value="CAP_GLY_1"/>
    <property type="match status" value="1"/>
</dbReference>
<evidence type="ECO:0000256" key="4">
    <source>
        <dbReference type="ARBA" id="ARBA00025779"/>
    </source>
</evidence>
<dbReference type="InterPro" id="IPR045172">
    <property type="entry name" value="TBCB_Ubl"/>
</dbReference>
<accession>A0A8J2LLY8</accession>
<dbReference type="GO" id="GO:0031122">
    <property type="term" value="P:cytoplasmic microtubule organization"/>
    <property type="evidence" value="ECO:0007669"/>
    <property type="project" value="TreeGrafter"/>
</dbReference>
<evidence type="ECO:0000256" key="2">
    <source>
        <dbReference type="ARBA" id="ARBA00022490"/>
    </source>
</evidence>
<dbReference type="PANTHER" id="PTHR18916:SF85">
    <property type="entry name" value="TUBULIN-FOLDING COFACTOR B"/>
    <property type="match status" value="1"/>
</dbReference>
<feature type="domain" description="CAP-Gly" evidence="5">
    <location>
        <begin position="143"/>
        <end position="185"/>
    </location>
</feature>
<evidence type="ECO:0000256" key="1">
    <source>
        <dbReference type="ARBA" id="ARBA00004496"/>
    </source>
</evidence>
<sequence>MSLKGKLELLTGAMSSSMTLELRDKDGVPIKKLNNDGETLGQANVQNGMRIHVIDSAPSLLDGEDTPDVAFNLSRDEYEKREESALSFLKRNRLGRFDEEKMKEKVETEEQETKLGESIKQGERCEVRVPGNPTRRGEVRFVGPVHFKEGIWVGIHYDEPLGKNDGSVGGKRYFDSKSNYGGFVRPSNVTVGDFPEIEDLDEI</sequence>
<comment type="caution">
    <text evidence="6">The sequence shown here is derived from an EMBL/GenBank/DDBJ whole genome shotgun (WGS) entry which is preliminary data.</text>
</comment>
<dbReference type="Proteomes" id="UP000708208">
    <property type="component" value="Unassembled WGS sequence"/>
</dbReference>
<dbReference type="GO" id="GO:0035371">
    <property type="term" value="C:microtubule plus-end"/>
    <property type="evidence" value="ECO:0007669"/>
    <property type="project" value="TreeGrafter"/>
</dbReference>
<dbReference type="PROSITE" id="PS50245">
    <property type="entry name" value="CAP_GLY_2"/>
    <property type="match status" value="1"/>
</dbReference>
<dbReference type="InterPro" id="IPR000626">
    <property type="entry name" value="Ubiquitin-like_dom"/>
</dbReference>
<dbReference type="CDD" id="cd01789">
    <property type="entry name" value="Ubl_TBCB"/>
    <property type="match status" value="1"/>
</dbReference>
<dbReference type="GO" id="GO:0051010">
    <property type="term" value="F:microtubule plus-end binding"/>
    <property type="evidence" value="ECO:0007669"/>
    <property type="project" value="TreeGrafter"/>
</dbReference>
<keyword evidence="7" id="KW-1185">Reference proteome</keyword>
<dbReference type="PANTHER" id="PTHR18916">
    <property type="entry name" value="DYNACTIN 1-RELATED MICROTUBULE-BINDING"/>
    <property type="match status" value="1"/>
</dbReference>
<dbReference type="EMBL" id="CAJVCH010570007">
    <property type="protein sequence ID" value="CAG7833756.1"/>
    <property type="molecule type" value="Genomic_DNA"/>
</dbReference>
<dbReference type="GO" id="GO:0043014">
    <property type="term" value="F:alpha-tubulin binding"/>
    <property type="evidence" value="ECO:0007669"/>
    <property type="project" value="InterPro"/>
</dbReference>